<dbReference type="RefSeq" id="WP_113935336.1">
    <property type="nucleotide sequence ID" value="NZ_JACCEU010000027.1"/>
</dbReference>
<feature type="transmembrane region" description="Helical" evidence="1">
    <location>
        <begin position="37"/>
        <end position="58"/>
    </location>
</feature>
<keyword evidence="1" id="KW-0812">Transmembrane</keyword>
<organism evidence="2 3">
    <name type="scientific">Eoetvoesiella caeni</name>
    <dbReference type="NCBI Taxonomy" id="645616"/>
    <lineage>
        <taxon>Bacteria</taxon>
        <taxon>Pseudomonadati</taxon>
        <taxon>Pseudomonadota</taxon>
        <taxon>Betaproteobacteria</taxon>
        <taxon>Burkholderiales</taxon>
        <taxon>Alcaligenaceae</taxon>
        <taxon>Eoetvoesiella</taxon>
    </lineage>
</organism>
<reference evidence="2 3" key="1">
    <citation type="submission" date="2018-06" db="EMBL/GenBank/DDBJ databases">
        <title>Genomic Encyclopedia of Type Strains, Phase IV (KMG-IV): sequencing the most valuable type-strain genomes for metagenomic binning, comparative biology and taxonomic classification.</title>
        <authorList>
            <person name="Goeker M."/>
        </authorList>
    </citation>
    <scope>NUCLEOTIDE SEQUENCE [LARGE SCALE GENOMIC DNA]</scope>
    <source>
        <strain evidence="2 3">DSM 25520</strain>
    </source>
</reference>
<name>A0A366GZP4_9BURK</name>
<proteinExistence type="predicted"/>
<comment type="caution">
    <text evidence="2">The sequence shown here is derived from an EMBL/GenBank/DDBJ whole genome shotgun (WGS) entry which is preliminary data.</text>
</comment>
<keyword evidence="1" id="KW-1133">Transmembrane helix</keyword>
<dbReference type="EMBL" id="QNRQ01000026">
    <property type="protein sequence ID" value="RBP33619.1"/>
    <property type="molecule type" value="Genomic_DNA"/>
</dbReference>
<feature type="transmembrane region" description="Helical" evidence="1">
    <location>
        <begin position="78"/>
        <end position="97"/>
    </location>
</feature>
<dbReference type="AlphaFoldDB" id="A0A366GZP4"/>
<sequence length="171" mass="18636">MSFIVMLLVIVFLAPAIAQATAILGFAMFDGLQQLGIPLWAFGAPMWCVTSLLLCYWFAKRAGVIDANDRKRIVQITLGNVFLVASLLSVGTLVGIFNPSNAPQNVSNMLNGNETNQSINSLQEMEAVLDNLLPMIVYLGIASSCLMLIAITADYVVRIRAVYKSNGMRTF</sequence>
<keyword evidence="1" id="KW-0472">Membrane</keyword>
<dbReference type="Proteomes" id="UP000253628">
    <property type="component" value="Unassembled WGS sequence"/>
</dbReference>
<protein>
    <submittedName>
        <fullName evidence="2">Uncharacterized protein</fullName>
    </submittedName>
</protein>
<gene>
    <name evidence="2" type="ORF">DFR37_12610</name>
</gene>
<feature type="transmembrane region" description="Helical" evidence="1">
    <location>
        <begin position="135"/>
        <end position="157"/>
    </location>
</feature>
<accession>A0A366GZP4</accession>
<evidence type="ECO:0000256" key="1">
    <source>
        <dbReference type="SAM" id="Phobius"/>
    </source>
</evidence>
<evidence type="ECO:0000313" key="3">
    <source>
        <dbReference type="Proteomes" id="UP000253628"/>
    </source>
</evidence>
<evidence type="ECO:0000313" key="2">
    <source>
        <dbReference type="EMBL" id="RBP33619.1"/>
    </source>
</evidence>
<keyword evidence="3" id="KW-1185">Reference proteome</keyword>